<comment type="caution">
    <text evidence="2">The sequence shown here is derived from an EMBL/GenBank/DDBJ whole genome shotgun (WGS) entry which is preliminary data.</text>
</comment>
<dbReference type="SUPFAM" id="SSF53807">
    <property type="entry name" value="Helical backbone' metal receptor"/>
    <property type="match status" value="1"/>
</dbReference>
<dbReference type="PANTHER" id="PTHR30535">
    <property type="entry name" value="VITAMIN B12-BINDING PROTEIN"/>
    <property type="match status" value="1"/>
</dbReference>
<feature type="domain" description="Fe/B12 periplasmic-binding" evidence="1">
    <location>
        <begin position="31"/>
        <end position="272"/>
    </location>
</feature>
<proteinExistence type="predicted"/>
<dbReference type="Proteomes" id="UP000245959">
    <property type="component" value="Unassembled WGS sequence"/>
</dbReference>
<evidence type="ECO:0000313" key="2">
    <source>
        <dbReference type="EMBL" id="PVY44867.1"/>
    </source>
</evidence>
<sequence>MRRGLLHLAALAACLAAGCGREAPKDAAPLRIVSTSAAATHILLALGAEEELAAIDSHGSIVPGAERIPVAGRGSVLSLEELTRLRVNRAVLWYYQRELAASLRDRGIAVTTVPPLRLGNYAELVQRLGELTDRKREAQRLVGKFQAALPAASEKTGPKVYWELYGPGRAVGEESYFGDLLRLAGAENCAAGSAGGGSVSLEAVVARSPEVILFMEGSGSAAEIAARPGLAGTPAVKSGRIHPVDRVRVLEGVDPAGAVRYLHELIHRKERK</sequence>
<dbReference type="InterPro" id="IPR050902">
    <property type="entry name" value="ABC_Transporter_SBP"/>
</dbReference>
<accession>A0A2U1B8L3</accession>
<evidence type="ECO:0000259" key="1">
    <source>
        <dbReference type="PROSITE" id="PS50983"/>
    </source>
</evidence>
<dbReference type="Gene3D" id="3.40.50.1980">
    <property type="entry name" value="Nitrogenase molybdenum iron protein domain"/>
    <property type="match status" value="2"/>
</dbReference>
<dbReference type="GeneID" id="78294182"/>
<dbReference type="AlphaFoldDB" id="A0A2U1B8L3"/>
<dbReference type="InterPro" id="IPR002491">
    <property type="entry name" value="ABC_transptr_periplasmic_BD"/>
</dbReference>
<dbReference type="PROSITE" id="PS50983">
    <property type="entry name" value="FE_B12_PBP"/>
    <property type="match status" value="1"/>
</dbReference>
<name>A0A2U1B8L3_9BACT</name>
<dbReference type="PANTHER" id="PTHR30535:SF34">
    <property type="entry name" value="MOLYBDATE-BINDING PROTEIN MOLA"/>
    <property type="match status" value="1"/>
</dbReference>
<dbReference type="RefSeq" id="WP_165832804.1">
    <property type="nucleotide sequence ID" value="NZ_CABMMC010000041.1"/>
</dbReference>
<evidence type="ECO:0000313" key="3">
    <source>
        <dbReference type="Proteomes" id="UP000245959"/>
    </source>
</evidence>
<reference evidence="2 3" key="1">
    <citation type="submission" date="2018-04" db="EMBL/GenBank/DDBJ databases">
        <title>Genomic Encyclopedia of Type Strains, Phase IV (KMG-IV): sequencing the most valuable type-strain genomes for metagenomic binning, comparative biology and taxonomic classification.</title>
        <authorList>
            <person name="Goeker M."/>
        </authorList>
    </citation>
    <scope>NUCLEOTIDE SEQUENCE [LARGE SCALE GENOMIC DNA]</scope>
    <source>
        <strain evidence="2 3">DSM 14823</strain>
    </source>
</reference>
<keyword evidence="3" id="KW-1185">Reference proteome</keyword>
<dbReference type="PROSITE" id="PS51257">
    <property type="entry name" value="PROKAR_LIPOPROTEIN"/>
    <property type="match status" value="1"/>
</dbReference>
<dbReference type="EMBL" id="QEKH01000004">
    <property type="protein sequence ID" value="PVY44867.1"/>
    <property type="molecule type" value="Genomic_DNA"/>
</dbReference>
<protein>
    <submittedName>
        <fullName evidence="2">ABC-type Fe3+-hydroxamate transport system substrate-binding protein</fullName>
    </submittedName>
</protein>
<organism evidence="2 3">
    <name type="scientific">Victivallis vadensis</name>
    <dbReference type="NCBI Taxonomy" id="172901"/>
    <lineage>
        <taxon>Bacteria</taxon>
        <taxon>Pseudomonadati</taxon>
        <taxon>Lentisphaerota</taxon>
        <taxon>Lentisphaeria</taxon>
        <taxon>Victivallales</taxon>
        <taxon>Victivallaceae</taxon>
        <taxon>Victivallis</taxon>
    </lineage>
</organism>
<gene>
    <name evidence="2" type="ORF">C8D82_1049</name>
</gene>
<dbReference type="Pfam" id="PF01497">
    <property type="entry name" value="Peripla_BP_2"/>
    <property type="match status" value="1"/>
</dbReference>